<dbReference type="InterPro" id="IPR010854">
    <property type="entry name" value="YdgH/BhsA/McbA-like_dom"/>
</dbReference>
<accession>A0ABY2SIT5</accession>
<dbReference type="Pfam" id="PF07338">
    <property type="entry name" value="YdgH_BhsA-like"/>
    <property type="match status" value="1"/>
</dbReference>
<evidence type="ECO:0000313" key="5">
    <source>
        <dbReference type="Proteomes" id="UP000305202"/>
    </source>
</evidence>
<dbReference type="InterPro" id="IPR025543">
    <property type="entry name" value="Dodecin-like"/>
</dbReference>
<comment type="caution">
    <text evidence="4">The sequence shown here is derived from an EMBL/GenBank/DDBJ whole genome shotgun (WGS) entry which is preliminary data.</text>
</comment>
<dbReference type="Proteomes" id="UP000305202">
    <property type="component" value="Unassembled WGS sequence"/>
</dbReference>
<feature type="signal peptide" evidence="2">
    <location>
        <begin position="1"/>
        <end position="18"/>
    </location>
</feature>
<evidence type="ECO:0000256" key="2">
    <source>
        <dbReference type="SAM" id="SignalP"/>
    </source>
</evidence>
<reference evidence="4 5" key="1">
    <citation type="submission" date="2019-04" db="EMBL/GenBank/DDBJ databases">
        <authorList>
            <person name="Li M."/>
            <person name="Gao C."/>
        </authorList>
    </citation>
    <scope>NUCLEOTIDE SEQUENCE [LARGE SCALE GENOMIC DNA]</scope>
    <source>
        <strain evidence="4 5">BGMRC 2031</strain>
    </source>
</reference>
<evidence type="ECO:0000259" key="3">
    <source>
        <dbReference type="Pfam" id="PF07338"/>
    </source>
</evidence>
<dbReference type="SUPFAM" id="SSF159871">
    <property type="entry name" value="YdgH-like"/>
    <property type="match status" value="1"/>
</dbReference>
<dbReference type="EMBL" id="SZPQ01000022">
    <property type="protein sequence ID" value="TKI05135.1"/>
    <property type="molecule type" value="Genomic_DNA"/>
</dbReference>
<keyword evidence="1 2" id="KW-0732">Signal</keyword>
<name>A0ABY2SIT5_9HYPH</name>
<feature type="domain" description="YdgH/BhsA/McbA-like" evidence="3">
    <location>
        <begin position="30"/>
        <end position="81"/>
    </location>
</feature>
<protein>
    <submittedName>
        <fullName evidence="4">DUF1471 domain-containing protein</fullName>
    </submittedName>
</protein>
<dbReference type="Gene3D" id="3.30.1660.10">
    <property type="entry name" value="Flavin-binding protein dodecin"/>
    <property type="match status" value="1"/>
</dbReference>
<dbReference type="NCBIfam" id="NF047859">
    <property type="entry name" value="StressCuResBhsA"/>
    <property type="match status" value="1"/>
</dbReference>
<evidence type="ECO:0000313" key="4">
    <source>
        <dbReference type="EMBL" id="TKI05135.1"/>
    </source>
</evidence>
<dbReference type="InterPro" id="IPR036275">
    <property type="entry name" value="YdgH-like_sf"/>
</dbReference>
<feature type="chain" id="PRO_5046603423" evidence="2">
    <location>
        <begin position="19"/>
        <end position="81"/>
    </location>
</feature>
<evidence type="ECO:0000256" key="1">
    <source>
        <dbReference type="ARBA" id="ARBA00022729"/>
    </source>
</evidence>
<organism evidence="4 5">
    <name type="scientific">Martelella alba</name>
    <dbReference type="NCBI Taxonomy" id="2590451"/>
    <lineage>
        <taxon>Bacteria</taxon>
        <taxon>Pseudomonadati</taxon>
        <taxon>Pseudomonadota</taxon>
        <taxon>Alphaproteobacteria</taxon>
        <taxon>Hyphomicrobiales</taxon>
        <taxon>Aurantimonadaceae</taxon>
        <taxon>Martelella</taxon>
    </lineage>
</organism>
<keyword evidence="5" id="KW-1185">Reference proteome</keyword>
<gene>
    <name evidence="4" type="ORF">FCN80_15420</name>
</gene>
<sequence length="81" mass="8267">MLSTFALTLCGVSTSSLAVDQVNNDPLNQQPVGVVSATAGSNLSSLENALSAKAEAAGAKSYRIISTTGQNKLHGTAIIYQ</sequence>
<proteinExistence type="predicted"/>